<reference evidence="2 3" key="1">
    <citation type="submission" date="2013-09" db="EMBL/GenBank/DDBJ databases">
        <authorList>
            <person name="Zeng Z."/>
            <person name="Chen C."/>
        </authorList>
    </citation>
    <scope>NUCLEOTIDE SEQUENCE [LARGE SCALE GENOMIC DNA]</scope>
    <source>
        <strain evidence="2 3">F44-8</strain>
    </source>
</reference>
<proteinExistence type="predicted"/>
<name>A0A0A2LGQ3_9FLAO</name>
<keyword evidence="1" id="KW-0472">Membrane</keyword>
<evidence type="ECO:0000256" key="1">
    <source>
        <dbReference type="SAM" id="Phobius"/>
    </source>
</evidence>
<keyword evidence="1" id="KW-0812">Transmembrane</keyword>
<sequence>MELREIEILIDKYFDAETSIAEENQLKMYFSSHDVAPHLEQYRPMFGYFAHEKNQRFEKTIPLKTKKQYVAWLSVAASVVILFGVFTFIDRQPNDNDLGTFDDPEVALRETQKALNMLSQNVNKGASTIGYLEEYESSRKTIFKK</sequence>
<dbReference type="eggNOG" id="COG1413">
    <property type="taxonomic scope" value="Bacteria"/>
</dbReference>
<evidence type="ECO:0000313" key="2">
    <source>
        <dbReference type="EMBL" id="KGO79079.1"/>
    </source>
</evidence>
<evidence type="ECO:0000313" key="3">
    <source>
        <dbReference type="Proteomes" id="UP000030129"/>
    </source>
</evidence>
<gene>
    <name evidence="2" type="ORF">Q763_15340</name>
</gene>
<dbReference type="EMBL" id="JRLV01000021">
    <property type="protein sequence ID" value="KGO79079.1"/>
    <property type="molecule type" value="Genomic_DNA"/>
</dbReference>
<protein>
    <submittedName>
        <fullName evidence="2">Uncharacterized protein</fullName>
    </submittedName>
</protein>
<accession>A0A0A2LGQ3</accession>
<feature type="transmembrane region" description="Helical" evidence="1">
    <location>
        <begin position="69"/>
        <end position="89"/>
    </location>
</feature>
<dbReference type="STRING" id="1406840.Q763_15340"/>
<keyword evidence="3" id="KW-1185">Reference proteome</keyword>
<comment type="caution">
    <text evidence="2">The sequence shown here is derived from an EMBL/GenBank/DDBJ whole genome shotgun (WGS) entry which is preliminary data.</text>
</comment>
<keyword evidence="1" id="KW-1133">Transmembrane helix</keyword>
<dbReference type="Proteomes" id="UP000030129">
    <property type="component" value="Unassembled WGS sequence"/>
</dbReference>
<dbReference type="AlphaFoldDB" id="A0A0A2LGQ3"/>
<dbReference type="RefSeq" id="WP_035135788.1">
    <property type="nucleotide sequence ID" value="NZ_JRLV01000021.1"/>
</dbReference>
<organism evidence="2 3">
    <name type="scientific">Flavobacterium beibuense F44-8</name>
    <dbReference type="NCBI Taxonomy" id="1406840"/>
    <lineage>
        <taxon>Bacteria</taxon>
        <taxon>Pseudomonadati</taxon>
        <taxon>Bacteroidota</taxon>
        <taxon>Flavobacteriia</taxon>
        <taxon>Flavobacteriales</taxon>
        <taxon>Flavobacteriaceae</taxon>
        <taxon>Flavobacterium</taxon>
    </lineage>
</organism>